<keyword evidence="4" id="KW-0804">Transcription</keyword>
<dbReference type="GO" id="GO:0003677">
    <property type="term" value="F:DNA binding"/>
    <property type="evidence" value="ECO:0007669"/>
    <property type="project" value="InterPro"/>
</dbReference>
<comment type="caution">
    <text evidence="7">The sequence shown here is derived from an EMBL/GenBank/DDBJ whole genome shotgun (WGS) entry which is preliminary data.</text>
</comment>
<name>A0A072PNI0_9EURO</name>
<evidence type="ECO:0000313" key="7">
    <source>
        <dbReference type="EMBL" id="KEF61267.1"/>
    </source>
</evidence>
<dbReference type="Proteomes" id="UP000027920">
    <property type="component" value="Unassembled WGS sequence"/>
</dbReference>
<dbReference type="OrthoDB" id="3862662at2759"/>
<sequence length="364" mass="41809">MAARFSKSIHFEGIPVPDRGAIYANRASNMKDSSMKTLQEPSIEFVMGCVMLAFYNLVEGHFGPGSVLTSVCVRFMYDLCLDEIDEDQFDEEGTLINCPISESVESWLQKEERRRLWWSIWELDTFVSTISFQPFSIERGEMKVLLPAPDYNWLCGIPIRSAFIDHRPETVWKSLQGSPNQSPRAWFLVTNYLKSNIVLNARRPSRHAKLSKADLESALCNLKLSLPADFHLRSLFLDWDNYEQGNWIIATHLMIITSETILERSTWSRYGEIDIEPSSGFQDKSQFAKRITSYLYRVGQVWSPEYIPLCHPIVCCAVIVPGSTDTNQSDNALRGREVARTIVAHYSKYWKLGTEMLRKPTQKL</sequence>
<dbReference type="InterPro" id="IPR050815">
    <property type="entry name" value="TF_fung"/>
</dbReference>
<dbReference type="SMART" id="SM00906">
    <property type="entry name" value="Fungal_trans"/>
    <property type="match status" value="1"/>
</dbReference>
<dbReference type="CDD" id="cd12148">
    <property type="entry name" value="fungal_TF_MHR"/>
    <property type="match status" value="1"/>
</dbReference>
<dbReference type="GO" id="GO:0006351">
    <property type="term" value="P:DNA-templated transcription"/>
    <property type="evidence" value="ECO:0007669"/>
    <property type="project" value="InterPro"/>
</dbReference>
<dbReference type="Pfam" id="PF04082">
    <property type="entry name" value="Fungal_trans"/>
    <property type="match status" value="1"/>
</dbReference>
<dbReference type="GO" id="GO:0005634">
    <property type="term" value="C:nucleus"/>
    <property type="evidence" value="ECO:0007669"/>
    <property type="project" value="UniProtKB-SubCell"/>
</dbReference>
<keyword evidence="2" id="KW-0479">Metal-binding</keyword>
<dbReference type="GO" id="GO:0000981">
    <property type="term" value="F:DNA-binding transcription factor activity, RNA polymerase II-specific"/>
    <property type="evidence" value="ECO:0007669"/>
    <property type="project" value="InterPro"/>
</dbReference>
<reference evidence="7 8" key="1">
    <citation type="submission" date="2013-03" db="EMBL/GenBank/DDBJ databases">
        <title>The Genome Sequence of Exophiala aquamarina CBS 119918.</title>
        <authorList>
            <consortium name="The Broad Institute Genomics Platform"/>
            <person name="Cuomo C."/>
            <person name="de Hoog S."/>
            <person name="Gorbushina A."/>
            <person name="Walker B."/>
            <person name="Young S.K."/>
            <person name="Zeng Q."/>
            <person name="Gargeya S."/>
            <person name="Fitzgerald M."/>
            <person name="Haas B."/>
            <person name="Abouelleil A."/>
            <person name="Allen A.W."/>
            <person name="Alvarado L."/>
            <person name="Arachchi H.M."/>
            <person name="Berlin A.M."/>
            <person name="Chapman S.B."/>
            <person name="Gainer-Dewar J."/>
            <person name="Goldberg J."/>
            <person name="Griggs A."/>
            <person name="Gujja S."/>
            <person name="Hansen M."/>
            <person name="Howarth C."/>
            <person name="Imamovic A."/>
            <person name="Ireland A."/>
            <person name="Larimer J."/>
            <person name="McCowan C."/>
            <person name="Murphy C."/>
            <person name="Pearson M."/>
            <person name="Poon T.W."/>
            <person name="Priest M."/>
            <person name="Roberts A."/>
            <person name="Saif S."/>
            <person name="Shea T."/>
            <person name="Sisk P."/>
            <person name="Sykes S."/>
            <person name="Wortman J."/>
            <person name="Nusbaum C."/>
            <person name="Birren B."/>
        </authorList>
    </citation>
    <scope>NUCLEOTIDE SEQUENCE [LARGE SCALE GENOMIC DNA]</scope>
    <source>
        <strain evidence="7 8">CBS 119918</strain>
    </source>
</reference>
<evidence type="ECO:0000256" key="2">
    <source>
        <dbReference type="ARBA" id="ARBA00022723"/>
    </source>
</evidence>
<comment type="subcellular location">
    <subcellularLocation>
        <location evidence="1">Nucleus</location>
    </subcellularLocation>
</comment>
<dbReference type="RefSeq" id="XP_013263857.1">
    <property type="nucleotide sequence ID" value="XM_013408403.1"/>
</dbReference>
<dbReference type="PANTHER" id="PTHR47338:SF5">
    <property type="entry name" value="ZN(II)2CYS6 TRANSCRIPTION FACTOR (EUROFUNG)"/>
    <property type="match status" value="1"/>
</dbReference>
<dbReference type="GO" id="GO:0008270">
    <property type="term" value="F:zinc ion binding"/>
    <property type="evidence" value="ECO:0007669"/>
    <property type="project" value="InterPro"/>
</dbReference>
<dbReference type="VEuPathDB" id="FungiDB:A1O9_02832"/>
<dbReference type="InterPro" id="IPR007219">
    <property type="entry name" value="XnlR_reg_dom"/>
</dbReference>
<feature type="domain" description="Xylanolytic transcriptional activator regulatory" evidence="6">
    <location>
        <begin position="65"/>
        <end position="153"/>
    </location>
</feature>
<evidence type="ECO:0000313" key="8">
    <source>
        <dbReference type="Proteomes" id="UP000027920"/>
    </source>
</evidence>
<keyword evidence="3" id="KW-0805">Transcription regulation</keyword>
<keyword evidence="5" id="KW-0539">Nucleus</keyword>
<accession>A0A072PNI0</accession>
<evidence type="ECO:0000256" key="5">
    <source>
        <dbReference type="ARBA" id="ARBA00023242"/>
    </source>
</evidence>
<protein>
    <recommendedName>
        <fullName evidence="6">Xylanolytic transcriptional activator regulatory domain-containing protein</fullName>
    </recommendedName>
</protein>
<evidence type="ECO:0000259" key="6">
    <source>
        <dbReference type="SMART" id="SM00906"/>
    </source>
</evidence>
<dbReference type="EMBL" id="AMGV01000002">
    <property type="protein sequence ID" value="KEF61267.1"/>
    <property type="molecule type" value="Genomic_DNA"/>
</dbReference>
<evidence type="ECO:0000256" key="4">
    <source>
        <dbReference type="ARBA" id="ARBA00023163"/>
    </source>
</evidence>
<dbReference type="AlphaFoldDB" id="A0A072PNI0"/>
<evidence type="ECO:0000256" key="1">
    <source>
        <dbReference type="ARBA" id="ARBA00004123"/>
    </source>
</evidence>
<dbReference type="HOGENOM" id="CLU_011017_2_2_1"/>
<evidence type="ECO:0000256" key="3">
    <source>
        <dbReference type="ARBA" id="ARBA00023015"/>
    </source>
</evidence>
<organism evidence="7 8">
    <name type="scientific">Exophiala aquamarina CBS 119918</name>
    <dbReference type="NCBI Taxonomy" id="1182545"/>
    <lineage>
        <taxon>Eukaryota</taxon>
        <taxon>Fungi</taxon>
        <taxon>Dikarya</taxon>
        <taxon>Ascomycota</taxon>
        <taxon>Pezizomycotina</taxon>
        <taxon>Eurotiomycetes</taxon>
        <taxon>Chaetothyriomycetidae</taxon>
        <taxon>Chaetothyriales</taxon>
        <taxon>Herpotrichiellaceae</taxon>
        <taxon>Exophiala</taxon>
    </lineage>
</organism>
<dbReference type="GeneID" id="25277773"/>
<gene>
    <name evidence="7" type="ORF">A1O9_02832</name>
</gene>
<proteinExistence type="predicted"/>
<dbReference type="PANTHER" id="PTHR47338">
    <property type="entry name" value="ZN(II)2CYS6 TRANSCRIPTION FACTOR (EUROFUNG)-RELATED"/>
    <property type="match status" value="1"/>
</dbReference>
<keyword evidence="8" id="KW-1185">Reference proteome</keyword>